<dbReference type="GO" id="GO:0006355">
    <property type="term" value="P:regulation of DNA-templated transcription"/>
    <property type="evidence" value="ECO:0007669"/>
    <property type="project" value="InterPro"/>
</dbReference>
<gene>
    <name evidence="2" type="ORF">NB231_16393</name>
</gene>
<comment type="caution">
    <text evidence="2">The sequence shown here is derived from an EMBL/GenBank/DDBJ whole genome shotgun (WGS) entry which is preliminary data.</text>
</comment>
<dbReference type="EMBL" id="AAOF01000001">
    <property type="protein sequence ID" value="EAR23417.1"/>
    <property type="molecule type" value="Genomic_DNA"/>
</dbReference>
<dbReference type="CDD" id="cd21631">
    <property type="entry name" value="RHH_CopG_NikR-like"/>
    <property type="match status" value="1"/>
</dbReference>
<dbReference type="HOGENOM" id="CLU_182089_2_0_6"/>
<dbReference type="STRING" id="314278.NB231_16393"/>
<feature type="domain" description="Ribbon-helix-helix protein CopG" evidence="1">
    <location>
        <begin position="2"/>
        <end position="39"/>
    </location>
</feature>
<sequence length="72" mass="8369">MRTIVDLPEKELQAIKALAKRERISQAEAVRRAVRHYLDTHPPQPTEEAFGVWANRCDGLSYQEALRQEWPP</sequence>
<dbReference type="AlphaFoldDB" id="A4BM79"/>
<organism evidence="2 3">
    <name type="scientific">Nitrococcus mobilis Nb-231</name>
    <dbReference type="NCBI Taxonomy" id="314278"/>
    <lineage>
        <taxon>Bacteria</taxon>
        <taxon>Pseudomonadati</taxon>
        <taxon>Pseudomonadota</taxon>
        <taxon>Gammaproteobacteria</taxon>
        <taxon>Chromatiales</taxon>
        <taxon>Ectothiorhodospiraceae</taxon>
        <taxon>Nitrococcus</taxon>
    </lineage>
</organism>
<evidence type="ECO:0000259" key="1">
    <source>
        <dbReference type="Pfam" id="PF01402"/>
    </source>
</evidence>
<evidence type="ECO:0000313" key="2">
    <source>
        <dbReference type="EMBL" id="EAR23417.1"/>
    </source>
</evidence>
<name>A4BM79_9GAMM</name>
<accession>A4BM79</accession>
<dbReference type="eggNOG" id="COG3905">
    <property type="taxonomic scope" value="Bacteria"/>
</dbReference>
<keyword evidence="3" id="KW-1185">Reference proteome</keyword>
<dbReference type="Gene3D" id="1.10.1220.10">
    <property type="entry name" value="Met repressor-like"/>
    <property type="match status" value="1"/>
</dbReference>
<dbReference type="OrthoDB" id="5772152at2"/>
<dbReference type="Proteomes" id="UP000003374">
    <property type="component" value="Unassembled WGS sequence"/>
</dbReference>
<dbReference type="InterPro" id="IPR002145">
    <property type="entry name" value="CopG"/>
</dbReference>
<dbReference type="InterPro" id="IPR013321">
    <property type="entry name" value="Arc_rbn_hlx_hlx"/>
</dbReference>
<evidence type="ECO:0000313" key="3">
    <source>
        <dbReference type="Proteomes" id="UP000003374"/>
    </source>
</evidence>
<protein>
    <recommendedName>
        <fullName evidence="1">Ribbon-helix-helix protein CopG domain-containing protein</fullName>
    </recommendedName>
</protein>
<dbReference type="Pfam" id="PF01402">
    <property type="entry name" value="RHH_1"/>
    <property type="match status" value="1"/>
</dbReference>
<reference evidence="2 3" key="1">
    <citation type="submission" date="2006-02" db="EMBL/GenBank/DDBJ databases">
        <authorList>
            <person name="Waterbury J."/>
            <person name="Ferriera S."/>
            <person name="Johnson J."/>
            <person name="Kravitz S."/>
            <person name="Halpern A."/>
            <person name="Remington K."/>
            <person name="Beeson K."/>
            <person name="Tran B."/>
            <person name="Rogers Y.-H."/>
            <person name="Friedman R."/>
            <person name="Venter J.C."/>
        </authorList>
    </citation>
    <scope>NUCLEOTIDE SEQUENCE [LARGE SCALE GENOMIC DNA]</scope>
    <source>
        <strain evidence="2 3">Nb-231</strain>
    </source>
</reference>
<proteinExistence type="predicted"/>
<dbReference type="RefSeq" id="WP_005004691.1">
    <property type="nucleotide sequence ID" value="NZ_CH672427.1"/>
</dbReference>